<dbReference type="STRING" id="6186.A0A183JV77"/>
<reference evidence="3" key="1">
    <citation type="submission" date="2016-06" db="UniProtKB">
        <authorList>
            <consortium name="WormBaseParasite"/>
        </authorList>
    </citation>
    <scope>IDENTIFICATION</scope>
</reference>
<organism evidence="3">
    <name type="scientific">Schistosoma curassoni</name>
    <dbReference type="NCBI Taxonomy" id="6186"/>
    <lineage>
        <taxon>Eukaryota</taxon>
        <taxon>Metazoa</taxon>
        <taxon>Spiralia</taxon>
        <taxon>Lophotrochozoa</taxon>
        <taxon>Platyhelminthes</taxon>
        <taxon>Trematoda</taxon>
        <taxon>Digenea</taxon>
        <taxon>Strigeidida</taxon>
        <taxon>Schistosomatoidea</taxon>
        <taxon>Schistosomatidae</taxon>
        <taxon>Schistosoma</taxon>
    </lineage>
</organism>
<gene>
    <name evidence="1" type="ORF">SCUD_LOCUS6620</name>
</gene>
<name>A0A183JV77_9TREM</name>
<sequence>MALKRFNTASLRHTDKLNQLKLTLNTRFQVLQDLLKEETTMQNSWKEIKESFQASSLGRNLYRKLAQDPRKKQQEDSN</sequence>
<evidence type="ECO:0000313" key="2">
    <source>
        <dbReference type="Proteomes" id="UP000279833"/>
    </source>
</evidence>
<dbReference type="EMBL" id="UZAK01015643">
    <property type="protein sequence ID" value="VDP05788.1"/>
    <property type="molecule type" value="Genomic_DNA"/>
</dbReference>
<accession>A0A183JV77</accession>
<keyword evidence="2" id="KW-1185">Reference proteome</keyword>
<evidence type="ECO:0000313" key="3">
    <source>
        <dbReference type="WBParaSite" id="SCUD_0000662001-mRNA-1"/>
    </source>
</evidence>
<evidence type="ECO:0000313" key="1">
    <source>
        <dbReference type="EMBL" id="VDP05788.1"/>
    </source>
</evidence>
<dbReference type="AlphaFoldDB" id="A0A183JV77"/>
<dbReference type="Proteomes" id="UP000279833">
    <property type="component" value="Unassembled WGS sequence"/>
</dbReference>
<protein>
    <submittedName>
        <fullName evidence="1 3">Uncharacterized protein</fullName>
    </submittedName>
</protein>
<proteinExistence type="predicted"/>
<dbReference type="WBParaSite" id="SCUD_0000662001-mRNA-1">
    <property type="protein sequence ID" value="SCUD_0000662001-mRNA-1"/>
    <property type="gene ID" value="SCUD_0000662001"/>
</dbReference>
<reference evidence="1 2" key="2">
    <citation type="submission" date="2018-11" db="EMBL/GenBank/DDBJ databases">
        <authorList>
            <consortium name="Pathogen Informatics"/>
        </authorList>
    </citation>
    <scope>NUCLEOTIDE SEQUENCE [LARGE SCALE GENOMIC DNA]</scope>
    <source>
        <strain evidence="1">Dakar</strain>
        <strain evidence="2">Dakar, Senegal</strain>
    </source>
</reference>